<reference evidence="4 5" key="1">
    <citation type="submission" date="2020-03" db="EMBL/GenBank/DDBJ databases">
        <title>WGS of actinomycetes isolated from Thailand.</title>
        <authorList>
            <person name="Thawai C."/>
        </authorList>
    </citation>
    <scope>NUCLEOTIDE SEQUENCE [LARGE SCALE GENOMIC DNA]</scope>
    <source>
        <strain evidence="4 5">PRB2-1</strain>
    </source>
</reference>
<dbReference type="Pfam" id="PF13458">
    <property type="entry name" value="Peripla_BP_6"/>
    <property type="match status" value="1"/>
</dbReference>
<evidence type="ECO:0000313" key="4">
    <source>
        <dbReference type="EMBL" id="NJP46942.1"/>
    </source>
</evidence>
<dbReference type="SUPFAM" id="SSF53822">
    <property type="entry name" value="Periplasmic binding protein-like I"/>
    <property type="match status" value="1"/>
</dbReference>
<dbReference type="Gene3D" id="3.40.50.2300">
    <property type="match status" value="2"/>
</dbReference>
<dbReference type="Proteomes" id="UP000734511">
    <property type="component" value="Unassembled WGS sequence"/>
</dbReference>
<dbReference type="InterPro" id="IPR028081">
    <property type="entry name" value="Leu-bd"/>
</dbReference>
<evidence type="ECO:0000256" key="2">
    <source>
        <dbReference type="ARBA" id="ARBA00022729"/>
    </source>
</evidence>
<sequence>MTERRMRRVRHAVVPLVATSALLSGCGVLPGGSGDSQGPVVVMTWAPVDTKATNMPGMIAMAQAFERYVNDNGGLGGRKLKVLTCNERNDSVAVAKCVQQAADAHAVAVVGSYSEQGRSFTTALESNDIPYIGGYGITQDEFLSPLSYPVNGGVPALLAGSGAQLAAACKKVAFVRPDTITGDQFPNFLNHGLKSMGHNPARDLRAQDDATEYTGVAEQAVGDNKASNCVSAVLGDHTSTFFDSLRRLGDKPPKVRLSSVIGSVQQSLVNATGGANSPLENALVTDWYPPASDPKWAEMKSVIDKYAFSDDRIDVADPGVQTTWIAYSVFAKVLRAMDKNTKVTATTVEKAFDHTTALSTGGLTPDLGWTDTDLLNLPDHSRLGDAKVTYQVVRNGQLVQQTGGFVDVTRTLQEATGAL</sequence>
<proteinExistence type="inferred from homology"/>
<dbReference type="InterPro" id="IPR028082">
    <property type="entry name" value="Peripla_BP_I"/>
</dbReference>
<evidence type="ECO:0000259" key="3">
    <source>
        <dbReference type="Pfam" id="PF13458"/>
    </source>
</evidence>
<organism evidence="4 5">
    <name type="scientific">Actinacidiphila epipremni</name>
    <dbReference type="NCBI Taxonomy" id="2053013"/>
    <lineage>
        <taxon>Bacteria</taxon>
        <taxon>Bacillati</taxon>
        <taxon>Actinomycetota</taxon>
        <taxon>Actinomycetes</taxon>
        <taxon>Kitasatosporales</taxon>
        <taxon>Streptomycetaceae</taxon>
        <taxon>Actinacidiphila</taxon>
    </lineage>
</organism>
<comment type="similarity">
    <text evidence="1">Belongs to the leucine-binding protein family.</text>
</comment>
<gene>
    <name evidence="4" type="ORF">HCN08_26565</name>
</gene>
<name>A0ABX0ZW07_9ACTN</name>
<feature type="domain" description="Leucine-binding protein" evidence="3">
    <location>
        <begin position="52"/>
        <end position="358"/>
    </location>
</feature>
<accession>A0ABX0ZW07</accession>
<dbReference type="EMBL" id="JAATEJ010000025">
    <property type="protein sequence ID" value="NJP46942.1"/>
    <property type="molecule type" value="Genomic_DNA"/>
</dbReference>
<keyword evidence="2" id="KW-0732">Signal</keyword>
<keyword evidence="5" id="KW-1185">Reference proteome</keyword>
<protein>
    <submittedName>
        <fullName evidence="4">ABC transporter substrate-binding protein</fullName>
    </submittedName>
</protein>
<evidence type="ECO:0000313" key="5">
    <source>
        <dbReference type="Proteomes" id="UP000734511"/>
    </source>
</evidence>
<evidence type="ECO:0000256" key="1">
    <source>
        <dbReference type="ARBA" id="ARBA00010062"/>
    </source>
</evidence>
<dbReference type="PROSITE" id="PS51257">
    <property type="entry name" value="PROKAR_LIPOPROTEIN"/>
    <property type="match status" value="1"/>
</dbReference>
<comment type="caution">
    <text evidence="4">The sequence shown here is derived from an EMBL/GenBank/DDBJ whole genome shotgun (WGS) entry which is preliminary data.</text>
</comment>